<protein>
    <submittedName>
        <fullName evidence="1">Uncharacterized protein</fullName>
    </submittedName>
</protein>
<evidence type="ECO:0000313" key="1">
    <source>
        <dbReference type="EMBL" id="KAK8555276.1"/>
    </source>
</evidence>
<accession>A0ABR2E933</accession>
<dbReference type="Proteomes" id="UP001472677">
    <property type="component" value="Unassembled WGS sequence"/>
</dbReference>
<sequence>MGKTISFLEEVIVNEEDIITDRESCPKNCIESEKVDPEAPTRDEITVNGNAVDNLYDTWMVVDNQRRQATRMLCGGCKNFPEPSETSGSRFVVLVDDNEVPSLNVVTDGPIAKEPT</sequence>
<comment type="caution">
    <text evidence="1">The sequence shown here is derived from an EMBL/GenBank/DDBJ whole genome shotgun (WGS) entry which is preliminary data.</text>
</comment>
<evidence type="ECO:0000313" key="2">
    <source>
        <dbReference type="Proteomes" id="UP001472677"/>
    </source>
</evidence>
<reference evidence="1 2" key="1">
    <citation type="journal article" date="2024" name="G3 (Bethesda)">
        <title>Genome assembly of Hibiscus sabdariffa L. provides insights into metabolisms of medicinal natural products.</title>
        <authorList>
            <person name="Kim T."/>
        </authorList>
    </citation>
    <scope>NUCLEOTIDE SEQUENCE [LARGE SCALE GENOMIC DNA]</scope>
    <source>
        <strain evidence="1">TK-2024</strain>
        <tissue evidence="1">Old leaves</tissue>
    </source>
</reference>
<keyword evidence="2" id="KW-1185">Reference proteome</keyword>
<gene>
    <name evidence="1" type="ORF">V6N12_009424</name>
</gene>
<proteinExistence type="predicted"/>
<dbReference type="EMBL" id="JBBPBM010000018">
    <property type="protein sequence ID" value="KAK8555276.1"/>
    <property type="molecule type" value="Genomic_DNA"/>
</dbReference>
<name>A0ABR2E933_9ROSI</name>
<organism evidence="1 2">
    <name type="scientific">Hibiscus sabdariffa</name>
    <name type="common">roselle</name>
    <dbReference type="NCBI Taxonomy" id="183260"/>
    <lineage>
        <taxon>Eukaryota</taxon>
        <taxon>Viridiplantae</taxon>
        <taxon>Streptophyta</taxon>
        <taxon>Embryophyta</taxon>
        <taxon>Tracheophyta</taxon>
        <taxon>Spermatophyta</taxon>
        <taxon>Magnoliopsida</taxon>
        <taxon>eudicotyledons</taxon>
        <taxon>Gunneridae</taxon>
        <taxon>Pentapetalae</taxon>
        <taxon>rosids</taxon>
        <taxon>malvids</taxon>
        <taxon>Malvales</taxon>
        <taxon>Malvaceae</taxon>
        <taxon>Malvoideae</taxon>
        <taxon>Hibiscus</taxon>
    </lineage>
</organism>